<evidence type="ECO:0000313" key="8">
    <source>
        <dbReference type="EMBL" id="TKX25121.1"/>
    </source>
</evidence>
<feature type="transmembrane region" description="Helical" evidence="6">
    <location>
        <begin position="563"/>
        <end position="582"/>
    </location>
</feature>
<feature type="transmembrane region" description="Helical" evidence="6">
    <location>
        <begin position="303"/>
        <end position="321"/>
    </location>
</feature>
<comment type="caution">
    <text evidence="8">The sequence shown here is derived from an EMBL/GenBank/DDBJ whole genome shotgun (WGS) entry which is preliminary data.</text>
</comment>
<feature type="transmembrane region" description="Helical" evidence="6">
    <location>
        <begin position="528"/>
        <end position="551"/>
    </location>
</feature>
<sequence>MAQPSSNSSDPPRSGSQSHSRSSSITPGWSQHVPANPSGLRNSRVVSNSSDNLGALSTSPDQMSRGEHLPQLEDDNIRPSTADSASPFPDEDSRSVEGYTEPRSQPDVRTRLLGQRHQSSYGTNDNENGTYSPRPGTHRTVSSIDSVTFGFASRFLPGALTKRDTYNDDPLTRQEMDMTKVLARRHGITDRRKMYILYYFPFANWIRQYRWSFVRGDLISAFTMASFYLPMSLSYAANLGHIAPINGLYSFAFNPFVYALLGTCPQMVVGPEAAGSLLTGQVVRENISNGKHADDDQAKNAQIAGMVTGLSGAVILLAGLCRLGFLDSVLSRPFLRGFISAIGIVIFVDQLIPEMGLDKFAHGAVHGSSLDKIVFLLNNYSHAHGLTCAVSFGAFAVVMVCREVKKHLQPRMNWVAYIPDRFAVVVLSAVFAWAFDWQSRGLEILGDIRAEGRPFKAHFPFEPSMLQHATDAFSTAILIALLGFFESSVAAKSLGAAPKQREVKKKDDNGEDIPDGIEGVIVSPNRELVALGVANIIGGVFMALPAFGGYGRSKVNASTGGKTPMSSVFLSIITVICILFLLPYFYYIPKGVLSAMISVVAYSLIEEAPHDISFFYRISGYSELLLMLLIFLTTFLWNLRIGIFVGIALSLLRLLRHSTRPRIQILGRVPNSKTFENAELPHQTETGEELEFVENTLIIKIPEPLTFANTGSLKTRLKRIEEHGTSRAHPALPKVRSTEKDKVLIIDCHGVTGMDPAAAQVLLEIVAEYRERGVRIYFCRVMGRRSEVWRLMKVSGIVETVGGEDKFVGSVTEALEIVEGERAVAERLGSVVDRVEGDVEEGRRGAP</sequence>
<dbReference type="Pfam" id="PF01740">
    <property type="entry name" value="STAS"/>
    <property type="match status" value="1"/>
</dbReference>
<dbReference type="InterPro" id="IPR002645">
    <property type="entry name" value="STAS_dom"/>
</dbReference>
<feature type="transmembrane region" description="Helical" evidence="6">
    <location>
        <begin position="383"/>
        <end position="402"/>
    </location>
</feature>
<dbReference type="EMBL" id="PTQR01000031">
    <property type="protein sequence ID" value="TKX25121.1"/>
    <property type="molecule type" value="Genomic_DNA"/>
</dbReference>
<feature type="compositionally biased region" description="Polar residues" evidence="5">
    <location>
        <begin position="51"/>
        <end position="62"/>
    </location>
</feature>
<gene>
    <name evidence="8" type="ORF">C1H76_2613</name>
</gene>
<dbReference type="InterPro" id="IPR036513">
    <property type="entry name" value="STAS_dom_sf"/>
</dbReference>
<evidence type="ECO:0000313" key="9">
    <source>
        <dbReference type="Proteomes" id="UP000308133"/>
    </source>
</evidence>
<evidence type="ECO:0000256" key="6">
    <source>
        <dbReference type="SAM" id="Phobius"/>
    </source>
</evidence>
<dbReference type="PROSITE" id="PS50801">
    <property type="entry name" value="STAS"/>
    <property type="match status" value="1"/>
</dbReference>
<evidence type="ECO:0000259" key="7">
    <source>
        <dbReference type="PROSITE" id="PS50801"/>
    </source>
</evidence>
<feature type="domain" description="STAS" evidence="7">
    <location>
        <begin position="686"/>
        <end position="818"/>
    </location>
</feature>
<name>A0A4U7B6B1_9PEZI</name>
<dbReference type="Proteomes" id="UP000308133">
    <property type="component" value="Unassembled WGS sequence"/>
</dbReference>
<feature type="compositionally biased region" description="Polar residues" evidence="5">
    <location>
        <begin position="116"/>
        <end position="131"/>
    </location>
</feature>
<evidence type="ECO:0000256" key="5">
    <source>
        <dbReference type="SAM" id="MobiDB-lite"/>
    </source>
</evidence>
<feature type="transmembrane region" description="Helical" evidence="6">
    <location>
        <begin position="333"/>
        <end position="352"/>
    </location>
</feature>
<dbReference type="PANTHER" id="PTHR11814">
    <property type="entry name" value="SULFATE TRANSPORTER"/>
    <property type="match status" value="1"/>
</dbReference>
<dbReference type="AlphaFoldDB" id="A0A4U7B6B1"/>
<feature type="compositionally biased region" description="Basic and acidic residues" evidence="5">
    <location>
        <begin position="64"/>
        <end position="77"/>
    </location>
</feature>
<dbReference type="Gene3D" id="3.30.750.24">
    <property type="entry name" value="STAS domain"/>
    <property type="match status" value="1"/>
</dbReference>
<dbReference type="CDD" id="cd07042">
    <property type="entry name" value="STAS_SulP_like_sulfate_transporter"/>
    <property type="match status" value="1"/>
</dbReference>
<feature type="transmembrane region" description="Helical" evidence="6">
    <location>
        <begin position="414"/>
        <end position="435"/>
    </location>
</feature>
<reference evidence="8 9" key="1">
    <citation type="submission" date="2018-02" db="EMBL/GenBank/DDBJ databases">
        <title>Draft genome sequences of Elsinoe sp., causing black scab on jojoba.</title>
        <authorList>
            <person name="Stodart B."/>
            <person name="Jeffress S."/>
            <person name="Ash G."/>
            <person name="Arun Chinnappa K."/>
        </authorList>
    </citation>
    <scope>NUCLEOTIDE SEQUENCE [LARGE SCALE GENOMIC DNA]</scope>
    <source>
        <strain evidence="8 9">Hillstone_2</strain>
    </source>
</reference>
<feature type="region of interest" description="Disordered" evidence="5">
    <location>
        <begin position="1"/>
        <end position="141"/>
    </location>
</feature>
<accession>A0A4U7B6B1</accession>
<organism evidence="8 9">
    <name type="scientific">Elsinoe australis</name>
    <dbReference type="NCBI Taxonomy" id="40998"/>
    <lineage>
        <taxon>Eukaryota</taxon>
        <taxon>Fungi</taxon>
        <taxon>Dikarya</taxon>
        <taxon>Ascomycota</taxon>
        <taxon>Pezizomycotina</taxon>
        <taxon>Dothideomycetes</taxon>
        <taxon>Dothideomycetidae</taxon>
        <taxon>Myriangiales</taxon>
        <taxon>Elsinoaceae</taxon>
        <taxon>Elsinoe</taxon>
    </lineage>
</organism>
<keyword evidence="3 6" id="KW-1133">Transmembrane helix</keyword>
<feature type="compositionally biased region" description="Low complexity" evidence="5">
    <location>
        <begin position="41"/>
        <end position="50"/>
    </location>
</feature>
<feature type="transmembrane region" description="Helical" evidence="6">
    <location>
        <begin position="625"/>
        <end position="652"/>
    </location>
</feature>
<evidence type="ECO:0000256" key="4">
    <source>
        <dbReference type="ARBA" id="ARBA00023136"/>
    </source>
</evidence>
<dbReference type="InterPro" id="IPR011547">
    <property type="entry name" value="SLC26A/SulP_dom"/>
</dbReference>
<evidence type="ECO:0000256" key="3">
    <source>
        <dbReference type="ARBA" id="ARBA00022989"/>
    </source>
</evidence>
<dbReference type="GO" id="GO:0016020">
    <property type="term" value="C:membrane"/>
    <property type="evidence" value="ECO:0007669"/>
    <property type="project" value="UniProtKB-SubCell"/>
</dbReference>
<proteinExistence type="predicted"/>
<feature type="transmembrane region" description="Helical" evidence="6">
    <location>
        <begin position="472"/>
        <end position="491"/>
    </location>
</feature>
<dbReference type="SUPFAM" id="SSF52091">
    <property type="entry name" value="SpoIIaa-like"/>
    <property type="match status" value="1"/>
</dbReference>
<keyword evidence="2 6" id="KW-0812">Transmembrane</keyword>
<protein>
    <submittedName>
        <fullName evidence="8">Sulfate transporter-like protein</fullName>
    </submittedName>
</protein>
<dbReference type="GO" id="GO:0055085">
    <property type="term" value="P:transmembrane transport"/>
    <property type="evidence" value="ECO:0007669"/>
    <property type="project" value="InterPro"/>
</dbReference>
<evidence type="ECO:0000256" key="2">
    <source>
        <dbReference type="ARBA" id="ARBA00022692"/>
    </source>
</evidence>
<dbReference type="Pfam" id="PF00916">
    <property type="entry name" value="Sulfate_transp"/>
    <property type="match status" value="2"/>
</dbReference>
<evidence type="ECO:0000256" key="1">
    <source>
        <dbReference type="ARBA" id="ARBA00004141"/>
    </source>
</evidence>
<keyword evidence="4 6" id="KW-0472">Membrane</keyword>
<feature type="compositionally biased region" description="Low complexity" evidence="5">
    <location>
        <begin position="1"/>
        <end position="24"/>
    </location>
</feature>
<comment type="subcellular location">
    <subcellularLocation>
        <location evidence="1">Membrane</location>
        <topology evidence="1">Multi-pass membrane protein</topology>
    </subcellularLocation>
</comment>
<dbReference type="InterPro" id="IPR001902">
    <property type="entry name" value="SLC26A/SulP_fam"/>
</dbReference>